<evidence type="ECO:0000313" key="2">
    <source>
        <dbReference type="Proteomes" id="UP000314294"/>
    </source>
</evidence>
<protein>
    <submittedName>
        <fullName evidence="1">Uncharacterized protein</fullName>
    </submittedName>
</protein>
<comment type="caution">
    <text evidence="1">The sequence shown here is derived from an EMBL/GenBank/DDBJ whole genome shotgun (WGS) entry which is preliminary data.</text>
</comment>
<proteinExistence type="predicted"/>
<reference evidence="1 2" key="1">
    <citation type="submission" date="2019-03" db="EMBL/GenBank/DDBJ databases">
        <title>First draft genome of Liparis tanakae, snailfish: a comprehensive survey of snailfish specific genes.</title>
        <authorList>
            <person name="Kim W."/>
            <person name="Song I."/>
            <person name="Jeong J.-H."/>
            <person name="Kim D."/>
            <person name="Kim S."/>
            <person name="Ryu S."/>
            <person name="Song J.Y."/>
            <person name="Lee S.K."/>
        </authorList>
    </citation>
    <scope>NUCLEOTIDE SEQUENCE [LARGE SCALE GENOMIC DNA]</scope>
    <source>
        <tissue evidence="1">Muscle</tissue>
    </source>
</reference>
<sequence length="66" mass="7155">MQCERVRATPPQPPALQERLELITAAQASLWRPVTGMNTLWSQVTAQGGDVVIKRLDGGVELLAVS</sequence>
<name>A0A4Z2ENX9_9TELE</name>
<evidence type="ECO:0000313" key="1">
    <source>
        <dbReference type="EMBL" id="TNN30508.1"/>
    </source>
</evidence>
<keyword evidence="2" id="KW-1185">Reference proteome</keyword>
<dbReference type="AlphaFoldDB" id="A0A4Z2ENX9"/>
<gene>
    <name evidence="1" type="ORF">EYF80_059340</name>
</gene>
<organism evidence="1 2">
    <name type="scientific">Liparis tanakae</name>
    <name type="common">Tanaka's snailfish</name>
    <dbReference type="NCBI Taxonomy" id="230148"/>
    <lineage>
        <taxon>Eukaryota</taxon>
        <taxon>Metazoa</taxon>
        <taxon>Chordata</taxon>
        <taxon>Craniata</taxon>
        <taxon>Vertebrata</taxon>
        <taxon>Euteleostomi</taxon>
        <taxon>Actinopterygii</taxon>
        <taxon>Neopterygii</taxon>
        <taxon>Teleostei</taxon>
        <taxon>Neoteleostei</taxon>
        <taxon>Acanthomorphata</taxon>
        <taxon>Eupercaria</taxon>
        <taxon>Perciformes</taxon>
        <taxon>Cottioidei</taxon>
        <taxon>Cottales</taxon>
        <taxon>Liparidae</taxon>
        <taxon>Liparis</taxon>
    </lineage>
</organism>
<dbReference type="Proteomes" id="UP000314294">
    <property type="component" value="Unassembled WGS sequence"/>
</dbReference>
<accession>A0A4Z2ENX9</accession>
<dbReference type="EMBL" id="SRLO01004414">
    <property type="protein sequence ID" value="TNN30508.1"/>
    <property type="molecule type" value="Genomic_DNA"/>
</dbReference>